<dbReference type="PANTHER" id="PTHR43605">
    <property type="entry name" value="ACYL-COENZYME A SYNTHETASE"/>
    <property type="match status" value="1"/>
</dbReference>
<feature type="region of interest" description="Disordered" evidence="5">
    <location>
        <begin position="549"/>
        <end position="573"/>
    </location>
</feature>
<dbReference type="AlphaFoldDB" id="A0A6G8IDL4"/>
<dbReference type="InterPro" id="IPR042099">
    <property type="entry name" value="ANL_N_sf"/>
</dbReference>
<dbReference type="GO" id="GO:0006637">
    <property type="term" value="P:acyl-CoA metabolic process"/>
    <property type="evidence" value="ECO:0007669"/>
    <property type="project" value="TreeGrafter"/>
</dbReference>
<dbReference type="FunFam" id="3.30.300.30:FF:000028">
    <property type="entry name" value="AMP-dependent synthetase"/>
    <property type="match status" value="1"/>
</dbReference>
<dbReference type="EMBL" id="CP049989">
    <property type="protein sequence ID" value="QIM51277.1"/>
    <property type="molecule type" value="Genomic_DNA"/>
</dbReference>
<keyword evidence="2" id="KW-0436">Ligase</keyword>
<dbReference type="KEGG" id="hcz:G9Q37_03570"/>
<keyword evidence="3" id="KW-0547">Nucleotide-binding</keyword>
<keyword evidence="9" id="KW-1185">Reference proteome</keyword>
<evidence type="ECO:0000256" key="2">
    <source>
        <dbReference type="ARBA" id="ARBA00022598"/>
    </source>
</evidence>
<feature type="compositionally biased region" description="Basic and acidic residues" evidence="5">
    <location>
        <begin position="549"/>
        <end position="567"/>
    </location>
</feature>
<protein>
    <submittedName>
        <fullName evidence="8">AMP-binding protein</fullName>
    </submittedName>
</protein>
<evidence type="ECO:0000256" key="5">
    <source>
        <dbReference type="SAM" id="MobiDB-lite"/>
    </source>
</evidence>
<dbReference type="GO" id="GO:0004321">
    <property type="term" value="F:fatty-acyl-CoA synthase activity"/>
    <property type="evidence" value="ECO:0007669"/>
    <property type="project" value="TreeGrafter"/>
</dbReference>
<dbReference type="Proteomes" id="UP000503162">
    <property type="component" value="Chromosome"/>
</dbReference>
<dbReference type="InterPro" id="IPR045851">
    <property type="entry name" value="AMP-bd_C_sf"/>
</dbReference>
<accession>A0A6G8IDL4</accession>
<evidence type="ECO:0000256" key="1">
    <source>
        <dbReference type="ARBA" id="ARBA00006432"/>
    </source>
</evidence>
<dbReference type="Pfam" id="PF00501">
    <property type="entry name" value="AMP-binding"/>
    <property type="match status" value="1"/>
</dbReference>
<dbReference type="PANTHER" id="PTHR43605:SF10">
    <property type="entry name" value="ACYL-COA SYNTHETASE MEDIUM CHAIN FAMILY MEMBER 3"/>
    <property type="match status" value="1"/>
</dbReference>
<feature type="domain" description="AMP-dependent synthetase/ligase" evidence="6">
    <location>
        <begin position="59"/>
        <end position="408"/>
    </location>
</feature>
<organism evidence="8 9">
    <name type="scientific">Hydrogenophaga crocea</name>
    <dbReference type="NCBI Taxonomy" id="2716225"/>
    <lineage>
        <taxon>Bacteria</taxon>
        <taxon>Pseudomonadati</taxon>
        <taxon>Pseudomonadota</taxon>
        <taxon>Betaproteobacteria</taxon>
        <taxon>Burkholderiales</taxon>
        <taxon>Comamonadaceae</taxon>
        <taxon>Hydrogenophaga</taxon>
    </lineage>
</organism>
<name>A0A6G8IDL4_9BURK</name>
<dbReference type="GO" id="GO:0015645">
    <property type="term" value="F:fatty acid ligase activity"/>
    <property type="evidence" value="ECO:0007669"/>
    <property type="project" value="TreeGrafter"/>
</dbReference>
<dbReference type="GO" id="GO:0016405">
    <property type="term" value="F:CoA-ligase activity"/>
    <property type="evidence" value="ECO:0007669"/>
    <property type="project" value="UniProtKB-ARBA"/>
</dbReference>
<evidence type="ECO:0000259" key="6">
    <source>
        <dbReference type="Pfam" id="PF00501"/>
    </source>
</evidence>
<feature type="domain" description="AMP-binding enzyme C-terminal" evidence="7">
    <location>
        <begin position="459"/>
        <end position="537"/>
    </location>
</feature>
<keyword evidence="4" id="KW-0067">ATP-binding</keyword>
<dbReference type="GO" id="GO:0006633">
    <property type="term" value="P:fatty acid biosynthetic process"/>
    <property type="evidence" value="ECO:0007669"/>
    <property type="project" value="TreeGrafter"/>
</dbReference>
<evidence type="ECO:0000313" key="8">
    <source>
        <dbReference type="EMBL" id="QIM51277.1"/>
    </source>
</evidence>
<dbReference type="InterPro" id="IPR051087">
    <property type="entry name" value="Mitochondrial_ACSM"/>
</dbReference>
<dbReference type="GO" id="GO:0005524">
    <property type="term" value="F:ATP binding"/>
    <property type="evidence" value="ECO:0007669"/>
    <property type="project" value="UniProtKB-KW"/>
</dbReference>
<dbReference type="InterPro" id="IPR025110">
    <property type="entry name" value="AMP-bd_C"/>
</dbReference>
<dbReference type="SUPFAM" id="SSF56801">
    <property type="entry name" value="Acetyl-CoA synthetase-like"/>
    <property type="match status" value="1"/>
</dbReference>
<dbReference type="Gene3D" id="3.40.50.12780">
    <property type="entry name" value="N-terminal domain of ligase-like"/>
    <property type="match status" value="1"/>
</dbReference>
<dbReference type="Gene3D" id="3.30.300.30">
    <property type="match status" value="1"/>
</dbReference>
<evidence type="ECO:0000256" key="4">
    <source>
        <dbReference type="ARBA" id="ARBA00022840"/>
    </source>
</evidence>
<comment type="similarity">
    <text evidence="1">Belongs to the ATP-dependent AMP-binding enzyme family.</text>
</comment>
<sequence>MTTAHPAFESARQQLLRLRDHPDQARREFRWPVLEHFNWALDHFDALAQDHHGPALWITEADGSEQRLGFAEMRARSNRMANYLRGLGVRRGERVLLMLGNEVALWDTMLACIKLGAVLIPATHLLTPDDLRDRLARGEVRHVVAGAAQAPKFAALGSGFTRVAVASADAPVPEGWHDIAAAASHSDTFTPDGPTRATDPLLLYFTSGTTAQPKLVLHTHQSYPVGHLSTMYWLGLRPGDVHLNISSPGWAKHAWSCFFAPWNAGACVFIHNTPRFSAPALLATLARCGVTSLCAPPTVWRMLIQEDLAAWKDRLALRELIGAGEPLNPEIIGQVHAAWGLWLRDGYGQTETTAQIGNVSGQPIKPGSMGRPLPGYTIRLLDADGHEADEGEVCIDLSQRPLGLMVGYLDSPEKTAEVMRDGHYHTGDTAVRDADGCLTFVGRADDVFKASGYRISPFELESALIEHEAVVEVAVVPAPDPIRGLVPKAYLLLAAGAAPGPALAQDILGFAREQLAAYKRVRRIEFVDELPKTISGKIRRVQLRKQELDRGARGARGEREYRDEDFPALRQAG</sequence>
<gene>
    <name evidence="8" type="ORF">G9Q37_03570</name>
</gene>
<dbReference type="InterPro" id="IPR000873">
    <property type="entry name" value="AMP-dep_synth/lig_dom"/>
</dbReference>
<evidence type="ECO:0000313" key="9">
    <source>
        <dbReference type="Proteomes" id="UP000503162"/>
    </source>
</evidence>
<dbReference type="RefSeq" id="WP_166224667.1">
    <property type="nucleotide sequence ID" value="NZ_CP049989.1"/>
</dbReference>
<evidence type="ECO:0000256" key="3">
    <source>
        <dbReference type="ARBA" id="ARBA00022741"/>
    </source>
</evidence>
<reference evidence="8 9" key="1">
    <citation type="submission" date="2020-03" db="EMBL/GenBank/DDBJ databases">
        <title>Hydrogenophaga sp. nov. isolated from cyanobacterial mat.</title>
        <authorList>
            <person name="Thorat V."/>
            <person name="Kirdat K."/>
            <person name="Tiwarekar B."/>
            <person name="Costa E.D."/>
            <person name="Yadav A."/>
        </authorList>
    </citation>
    <scope>NUCLEOTIDE SEQUENCE [LARGE SCALE GENOMIC DNA]</scope>
    <source>
        <strain evidence="8 9">BA0156</strain>
    </source>
</reference>
<evidence type="ECO:0000259" key="7">
    <source>
        <dbReference type="Pfam" id="PF13193"/>
    </source>
</evidence>
<proteinExistence type="inferred from homology"/>
<dbReference type="Pfam" id="PF13193">
    <property type="entry name" value="AMP-binding_C"/>
    <property type="match status" value="1"/>
</dbReference>